<evidence type="ECO:0000256" key="1">
    <source>
        <dbReference type="ARBA" id="ARBA00005560"/>
    </source>
</evidence>
<dbReference type="PANTHER" id="PTHR10126">
    <property type="entry name" value="TATA-BOX BINDING PROTEIN"/>
    <property type="match status" value="1"/>
</dbReference>
<dbReference type="GO" id="GO:0006352">
    <property type="term" value="P:DNA-templated transcription initiation"/>
    <property type="evidence" value="ECO:0007669"/>
    <property type="project" value="InterPro"/>
</dbReference>
<evidence type="ECO:0000256" key="2">
    <source>
        <dbReference type="ARBA" id="ARBA00023125"/>
    </source>
</evidence>
<keyword evidence="2" id="KW-0238">DNA-binding</keyword>
<comment type="similarity">
    <text evidence="1">Belongs to the TBP family.</text>
</comment>
<dbReference type="Pfam" id="PF00352">
    <property type="entry name" value="TBP"/>
    <property type="match status" value="1"/>
</dbReference>
<name>A0AA88YLK2_PINIB</name>
<evidence type="ECO:0000313" key="4">
    <source>
        <dbReference type="EMBL" id="KAK3107799.1"/>
    </source>
</evidence>
<dbReference type="SUPFAM" id="SSF55945">
    <property type="entry name" value="TATA-box binding protein-like"/>
    <property type="match status" value="2"/>
</dbReference>
<dbReference type="Proteomes" id="UP001186944">
    <property type="component" value="Unassembled WGS sequence"/>
</dbReference>
<dbReference type="GO" id="GO:0003677">
    <property type="term" value="F:DNA binding"/>
    <property type="evidence" value="ECO:0007669"/>
    <property type="project" value="UniProtKB-KW"/>
</dbReference>
<reference evidence="4" key="1">
    <citation type="submission" date="2019-08" db="EMBL/GenBank/DDBJ databases">
        <title>The improved chromosome-level genome for the pearl oyster Pinctada fucata martensii using PacBio sequencing and Hi-C.</title>
        <authorList>
            <person name="Zheng Z."/>
        </authorList>
    </citation>
    <scope>NUCLEOTIDE SEQUENCE</scope>
    <source>
        <strain evidence="4">ZZ-2019</strain>
        <tissue evidence="4">Adductor muscle</tissue>
    </source>
</reference>
<keyword evidence="3" id="KW-0804">Transcription</keyword>
<dbReference type="Gene3D" id="3.30.310.10">
    <property type="entry name" value="TATA-Binding Protein"/>
    <property type="match status" value="2"/>
</dbReference>
<gene>
    <name evidence="4" type="ORF">FSP39_022456</name>
</gene>
<dbReference type="InterPro" id="IPR000814">
    <property type="entry name" value="TBP"/>
</dbReference>
<sequence>MTVTNIRYHADRHNLAICQKRRIGGNCLVYAKGKLVCNGYVESTETAKRRLRLYARKLQKLGYPACFKEFRILTISMFHDLGIPISLPDLCNARYEPDIFPGAVLAKENVRFTCFHPGKIIISGIKRDKDIELLVLPTIRELFQLMNKRCQGE</sequence>
<proteinExistence type="inferred from homology"/>
<evidence type="ECO:0000256" key="3">
    <source>
        <dbReference type="ARBA" id="ARBA00023163"/>
    </source>
</evidence>
<accession>A0AA88YLK2</accession>
<protein>
    <recommendedName>
        <fullName evidence="6">TATA-box-binding protein</fullName>
    </recommendedName>
</protein>
<dbReference type="AlphaFoldDB" id="A0AA88YLK2"/>
<evidence type="ECO:0000313" key="5">
    <source>
        <dbReference type="Proteomes" id="UP001186944"/>
    </source>
</evidence>
<dbReference type="EMBL" id="VSWD01000002">
    <property type="protein sequence ID" value="KAK3107799.1"/>
    <property type="molecule type" value="Genomic_DNA"/>
</dbReference>
<evidence type="ECO:0008006" key="6">
    <source>
        <dbReference type="Google" id="ProtNLM"/>
    </source>
</evidence>
<keyword evidence="5" id="KW-1185">Reference proteome</keyword>
<dbReference type="InterPro" id="IPR012295">
    <property type="entry name" value="TBP_dom_sf"/>
</dbReference>
<organism evidence="4 5">
    <name type="scientific">Pinctada imbricata</name>
    <name type="common">Atlantic pearl-oyster</name>
    <name type="synonym">Pinctada martensii</name>
    <dbReference type="NCBI Taxonomy" id="66713"/>
    <lineage>
        <taxon>Eukaryota</taxon>
        <taxon>Metazoa</taxon>
        <taxon>Spiralia</taxon>
        <taxon>Lophotrochozoa</taxon>
        <taxon>Mollusca</taxon>
        <taxon>Bivalvia</taxon>
        <taxon>Autobranchia</taxon>
        <taxon>Pteriomorphia</taxon>
        <taxon>Pterioida</taxon>
        <taxon>Pterioidea</taxon>
        <taxon>Pteriidae</taxon>
        <taxon>Pinctada</taxon>
    </lineage>
</organism>
<comment type="caution">
    <text evidence="4">The sequence shown here is derived from an EMBL/GenBank/DDBJ whole genome shotgun (WGS) entry which is preliminary data.</text>
</comment>